<sequence length="135" mass="14636">MLGIDFETLPIGDASNVGSNGITLSGGQRQRVSLARALYLQTDLLIFDDVFSGLDANTEDQVFRRVFGLNGIIRRRHATAVLCTHSRQLFSLARAVLRKRMLSKSLAGMNSNTAIPEGGGILLLDEVSSSVDQET</sequence>
<dbReference type="OrthoDB" id="6500128at2759"/>
<comment type="caution">
    <text evidence="4">The sequence shown here is derived from an EMBL/GenBank/DDBJ whole genome shotgun (WGS) entry which is preliminary data.</text>
</comment>
<dbReference type="GO" id="GO:0016887">
    <property type="term" value="F:ATP hydrolysis activity"/>
    <property type="evidence" value="ECO:0007669"/>
    <property type="project" value="InterPro"/>
</dbReference>
<dbReference type="InterPro" id="IPR003439">
    <property type="entry name" value="ABC_transporter-like_ATP-bd"/>
</dbReference>
<dbReference type="Gene3D" id="3.40.50.300">
    <property type="entry name" value="P-loop containing nucleotide triphosphate hydrolases"/>
    <property type="match status" value="1"/>
</dbReference>
<dbReference type="PANTHER" id="PTHR24223">
    <property type="entry name" value="ATP-BINDING CASSETTE SUB-FAMILY C"/>
    <property type="match status" value="1"/>
</dbReference>
<dbReference type="GO" id="GO:0042626">
    <property type="term" value="F:ATPase-coupled transmembrane transporter activity"/>
    <property type="evidence" value="ECO:0007669"/>
    <property type="project" value="TreeGrafter"/>
</dbReference>
<dbReference type="GO" id="GO:0005524">
    <property type="term" value="F:ATP binding"/>
    <property type="evidence" value="ECO:0007669"/>
    <property type="project" value="UniProtKB-KW"/>
</dbReference>
<name>A0A9N9LM66_9HELO</name>
<evidence type="ECO:0000259" key="3">
    <source>
        <dbReference type="Pfam" id="PF00005"/>
    </source>
</evidence>
<keyword evidence="5" id="KW-1185">Reference proteome</keyword>
<gene>
    <name evidence="4" type="ORF">HYALB_00011700</name>
</gene>
<reference evidence="4" key="1">
    <citation type="submission" date="2021-07" db="EMBL/GenBank/DDBJ databases">
        <authorList>
            <person name="Durling M."/>
        </authorList>
    </citation>
    <scope>NUCLEOTIDE SEQUENCE</scope>
</reference>
<protein>
    <recommendedName>
        <fullName evidence="3">ABC transporter domain-containing protein</fullName>
    </recommendedName>
</protein>
<organism evidence="4 5">
    <name type="scientific">Hymenoscyphus albidus</name>
    <dbReference type="NCBI Taxonomy" id="595503"/>
    <lineage>
        <taxon>Eukaryota</taxon>
        <taxon>Fungi</taxon>
        <taxon>Dikarya</taxon>
        <taxon>Ascomycota</taxon>
        <taxon>Pezizomycotina</taxon>
        <taxon>Leotiomycetes</taxon>
        <taxon>Helotiales</taxon>
        <taxon>Helotiaceae</taxon>
        <taxon>Hymenoscyphus</taxon>
    </lineage>
</organism>
<dbReference type="InterPro" id="IPR050173">
    <property type="entry name" value="ABC_transporter_C-like"/>
</dbReference>
<dbReference type="Proteomes" id="UP000701801">
    <property type="component" value="Unassembled WGS sequence"/>
</dbReference>
<dbReference type="Pfam" id="PF00005">
    <property type="entry name" value="ABC_tran"/>
    <property type="match status" value="1"/>
</dbReference>
<keyword evidence="1" id="KW-0547">Nucleotide-binding</keyword>
<dbReference type="PANTHER" id="PTHR24223:SF345">
    <property type="entry name" value="ABC MULTIDRUG TRANSPORTER (EUROFUNG)"/>
    <property type="match status" value="1"/>
</dbReference>
<dbReference type="EMBL" id="CAJVRM010000123">
    <property type="protein sequence ID" value="CAG8975037.1"/>
    <property type="molecule type" value="Genomic_DNA"/>
</dbReference>
<evidence type="ECO:0000313" key="4">
    <source>
        <dbReference type="EMBL" id="CAG8975037.1"/>
    </source>
</evidence>
<accession>A0A9N9LM66</accession>
<evidence type="ECO:0000256" key="1">
    <source>
        <dbReference type="ARBA" id="ARBA00022741"/>
    </source>
</evidence>
<dbReference type="AlphaFoldDB" id="A0A9N9LM66"/>
<dbReference type="SUPFAM" id="SSF52540">
    <property type="entry name" value="P-loop containing nucleoside triphosphate hydrolases"/>
    <property type="match status" value="1"/>
</dbReference>
<evidence type="ECO:0000256" key="2">
    <source>
        <dbReference type="ARBA" id="ARBA00022840"/>
    </source>
</evidence>
<dbReference type="GO" id="GO:0016020">
    <property type="term" value="C:membrane"/>
    <property type="evidence" value="ECO:0007669"/>
    <property type="project" value="TreeGrafter"/>
</dbReference>
<proteinExistence type="predicted"/>
<keyword evidence="2" id="KW-0067">ATP-binding</keyword>
<feature type="domain" description="ABC transporter" evidence="3">
    <location>
        <begin position="10"/>
        <end position="50"/>
    </location>
</feature>
<dbReference type="InterPro" id="IPR027417">
    <property type="entry name" value="P-loop_NTPase"/>
</dbReference>
<evidence type="ECO:0000313" key="5">
    <source>
        <dbReference type="Proteomes" id="UP000701801"/>
    </source>
</evidence>